<dbReference type="Proteomes" id="UP000007845">
    <property type="component" value="Chromosome"/>
</dbReference>
<protein>
    <recommendedName>
        <fullName evidence="3">STAS/SEC14 domain-containing protein</fullName>
    </recommendedName>
</protein>
<name>F0JIH3_9BACT</name>
<organism evidence="1 2">
    <name type="scientific">Pseudodesulfovibrio mercurii</name>
    <dbReference type="NCBI Taxonomy" id="641491"/>
    <lineage>
        <taxon>Bacteria</taxon>
        <taxon>Pseudomonadati</taxon>
        <taxon>Thermodesulfobacteriota</taxon>
        <taxon>Desulfovibrionia</taxon>
        <taxon>Desulfovibrionales</taxon>
        <taxon>Desulfovibrionaceae</taxon>
    </lineage>
</organism>
<gene>
    <name evidence="1" type="ORF">DND132_1012</name>
</gene>
<evidence type="ECO:0000313" key="1">
    <source>
        <dbReference type="EMBL" id="EGB14225.1"/>
    </source>
</evidence>
<dbReference type="EMBL" id="CP003220">
    <property type="protein sequence ID" value="EGB14225.1"/>
    <property type="molecule type" value="Genomic_DNA"/>
</dbReference>
<dbReference type="RefSeq" id="WP_014321653.1">
    <property type="nucleotide sequence ID" value="NC_016803.1"/>
</dbReference>
<dbReference type="OrthoDB" id="9853147at2"/>
<dbReference type="HOGENOM" id="CLU_2034273_0_0_7"/>
<dbReference type="AlphaFoldDB" id="F0JIH3"/>
<evidence type="ECO:0000313" key="2">
    <source>
        <dbReference type="Proteomes" id="UP000007845"/>
    </source>
</evidence>
<dbReference type="STRING" id="641491.DND132_1012"/>
<keyword evidence="2" id="KW-1185">Reference proteome</keyword>
<sequence length="121" mass="13570">MPIRYHSEVEGDHLHVVIAGSLCSVEEMICYIDRIHDDLVLAGLCRVLADETNCHVHMNFDALKHALDQIHEPEELLVAGRKSAVVSSGINHVLSRHMLDPIGPIKVFTDEEAARRWLAEV</sequence>
<accession>F0JIH3</accession>
<reference evidence="1 2" key="1">
    <citation type="journal article" date="2011" name="J. Bacteriol.">
        <title>Genome sequence of the mercury-methylating strain Desulfovibrio desulfuricans ND132.</title>
        <authorList>
            <person name="Brown S.D."/>
            <person name="Gilmour C.C."/>
            <person name="Kucken A.M."/>
            <person name="Wall J.D."/>
            <person name="Elias D.A."/>
            <person name="Brandt C.C."/>
            <person name="Podar M."/>
            <person name="Chertkov O."/>
            <person name="Held B."/>
            <person name="Bruce D.C."/>
            <person name="Detter J.C."/>
            <person name="Tapia R."/>
            <person name="Han C.S."/>
            <person name="Goodwin L.A."/>
            <person name="Cheng J.F."/>
            <person name="Pitluck S."/>
            <person name="Woyke T."/>
            <person name="Mikhailova N."/>
            <person name="Ivanova N.N."/>
            <person name="Han J."/>
            <person name="Lucas S."/>
            <person name="Lapidus A.L."/>
            <person name="Land M.L."/>
            <person name="Hauser L.J."/>
            <person name="Palumbo A.V."/>
        </authorList>
    </citation>
    <scope>NUCLEOTIDE SEQUENCE [LARGE SCALE GENOMIC DNA]</scope>
    <source>
        <strain evidence="1 2">ND132</strain>
    </source>
</reference>
<proteinExistence type="predicted"/>
<dbReference type="KEGG" id="ddn:DND132_1012"/>
<evidence type="ECO:0008006" key="3">
    <source>
        <dbReference type="Google" id="ProtNLM"/>
    </source>
</evidence>